<dbReference type="VEuPathDB" id="FungiDB:BCV72DRAFT_217390"/>
<dbReference type="OMA" id="QCPFCDP"/>
<organism evidence="1 2">
    <name type="scientific">Rhizopus microsporus</name>
    <dbReference type="NCBI Taxonomy" id="58291"/>
    <lineage>
        <taxon>Eukaryota</taxon>
        <taxon>Fungi</taxon>
        <taxon>Fungi incertae sedis</taxon>
        <taxon>Mucoromycota</taxon>
        <taxon>Mucoromycotina</taxon>
        <taxon>Mucoromycetes</taxon>
        <taxon>Mucorales</taxon>
        <taxon>Mucorineae</taxon>
        <taxon>Rhizopodaceae</taxon>
        <taxon>Rhizopus</taxon>
    </lineage>
</organism>
<dbReference type="AlphaFoldDB" id="A0A1X0RYU3"/>
<dbReference type="EMBL" id="KV921366">
    <property type="protein sequence ID" value="ORE17068.1"/>
    <property type="molecule type" value="Genomic_DNA"/>
</dbReference>
<evidence type="ECO:0000313" key="2">
    <source>
        <dbReference type="Proteomes" id="UP000242381"/>
    </source>
</evidence>
<sequence>MITGLVQDTQKKHILQQFPLPEFEEAGGLWICPFCQPVEKLPEAYSITTPPISQEQQLHAVKSTIKLHLEEHRKKLCKRMANESRLATYEKVYLYFILHTMYLYGIIESYRKNEKSSTMD</sequence>
<reference evidence="1 2" key="1">
    <citation type="journal article" date="2016" name="Proc. Natl. Acad. Sci. U.S.A.">
        <title>Lipid metabolic changes in an early divergent fungus govern the establishment of a mutualistic symbiosis with endobacteria.</title>
        <authorList>
            <person name="Lastovetsky O.A."/>
            <person name="Gaspar M.L."/>
            <person name="Mondo S.J."/>
            <person name="LaButti K.M."/>
            <person name="Sandor L."/>
            <person name="Grigoriev I.V."/>
            <person name="Henry S.A."/>
            <person name="Pawlowska T.E."/>
        </authorList>
    </citation>
    <scope>NUCLEOTIDE SEQUENCE [LARGE SCALE GENOMIC DNA]</scope>
    <source>
        <strain evidence="1 2">ATCC 11559</strain>
    </source>
</reference>
<proteinExistence type="predicted"/>
<protein>
    <submittedName>
        <fullName evidence="1">Uncharacterized protein</fullName>
    </submittedName>
</protein>
<dbReference type="Proteomes" id="UP000242381">
    <property type="component" value="Unassembled WGS sequence"/>
</dbReference>
<evidence type="ECO:0000313" key="1">
    <source>
        <dbReference type="EMBL" id="ORE17068.1"/>
    </source>
</evidence>
<name>A0A1X0RYU3_RHIZD</name>
<accession>A0A1X0RYU3</accession>
<gene>
    <name evidence="1" type="ORF">BCV71DRAFT_182224</name>
</gene>